<evidence type="ECO:0000313" key="1">
    <source>
        <dbReference type="EMBL" id="MYM97973.1"/>
    </source>
</evidence>
<sequence length="178" mass="19574">MQRYFYATPNDLLPALDHIDSELQLAYVLMGLFDDEAQTTYANGSMLPTLAESLSVGSAISSPGYLVTERSMPIRTREVQQNDGSKKYAVDQLLNPNSIVFQHGGFYSTEILLPGRVATVSDTPAAMKIQRVFSTILAKSFTRVKAYWVGQEALALLQQGTRLTVGADSSSEFDLKLN</sequence>
<dbReference type="AlphaFoldDB" id="A0A845GU08"/>
<proteinExistence type="predicted"/>
<gene>
    <name evidence="1" type="ORF">GTP90_29405</name>
</gene>
<comment type="caution">
    <text evidence="1">The sequence shown here is derived from an EMBL/GenBank/DDBJ whole genome shotgun (WGS) entry which is preliminary data.</text>
</comment>
<organism evidence="1 2">
    <name type="scientific">Duganella vulcania</name>
    <dbReference type="NCBI Taxonomy" id="2692166"/>
    <lineage>
        <taxon>Bacteria</taxon>
        <taxon>Pseudomonadati</taxon>
        <taxon>Pseudomonadota</taxon>
        <taxon>Betaproteobacteria</taxon>
        <taxon>Burkholderiales</taxon>
        <taxon>Oxalobacteraceae</taxon>
        <taxon>Telluria group</taxon>
        <taxon>Duganella</taxon>
    </lineage>
</organism>
<dbReference type="RefSeq" id="WP_161086838.1">
    <property type="nucleotide sequence ID" value="NZ_WWCX01000095.1"/>
</dbReference>
<dbReference type="Proteomes" id="UP000447355">
    <property type="component" value="Unassembled WGS sequence"/>
</dbReference>
<dbReference type="EMBL" id="WWCX01000095">
    <property type="protein sequence ID" value="MYM97973.1"/>
    <property type="molecule type" value="Genomic_DNA"/>
</dbReference>
<name>A0A845GU08_9BURK</name>
<evidence type="ECO:0000313" key="2">
    <source>
        <dbReference type="Proteomes" id="UP000447355"/>
    </source>
</evidence>
<reference evidence="1" key="1">
    <citation type="submission" date="2019-12" db="EMBL/GenBank/DDBJ databases">
        <title>Novel species isolated from a subtropical stream in China.</title>
        <authorList>
            <person name="Lu H."/>
        </authorList>
    </citation>
    <scope>NUCLEOTIDE SEQUENCE [LARGE SCALE GENOMIC DNA]</scope>
    <source>
        <strain evidence="1">FT81W</strain>
    </source>
</reference>
<accession>A0A845GU08</accession>
<protein>
    <submittedName>
        <fullName evidence="1">Uncharacterized protein</fullName>
    </submittedName>
</protein>